<evidence type="ECO:0000313" key="2">
    <source>
        <dbReference type="EMBL" id="TWE17119.1"/>
    </source>
</evidence>
<feature type="transmembrane region" description="Helical" evidence="1">
    <location>
        <begin position="66"/>
        <end position="89"/>
    </location>
</feature>
<keyword evidence="1" id="KW-0812">Transmembrane</keyword>
<comment type="caution">
    <text evidence="2">The sequence shown here is derived from an EMBL/GenBank/DDBJ whole genome shotgun (WGS) entry which is preliminary data.</text>
</comment>
<proteinExistence type="predicted"/>
<dbReference type="AlphaFoldDB" id="A0A561ENH9"/>
<organism evidence="2 3">
    <name type="scientific">Kitasatospora atroaurantiaca</name>
    <dbReference type="NCBI Taxonomy" id="285545"/>
    <lineage>
        <taxon>Bacteria</taxon>
        <taxon>Bacillati</taxon>
        <taxon>Actinomycetota</taxon>
        <taxon>Actinomycetes</taxon>
        <taxon>Kitasatosporales</taxon>
        <taxon>Streptomycetaceae</taxon>
        <taxon>Kitasatospora</taxon>
    </lineage>
</organism>
<dbReference type="Proteomes" id="UP000318416">
    <property type="component" value="Unassembled WGS sequence"/>
</dbReference>
<keyword evidence="1" id="KW-0472">Membrane</keyword>
<reference evidence="2 3" key="1">
    <citation type="submission" date="2019-06" db="EMBL/GenBank/DDBJ databases">
        <title>Sequencing the genomes of 1000 actinobacteria strains.</title>
        <authorList>
            <person name="Klenk H.-P."/>
        </authorList>
    </citation>
    <scope>NUCLEOTIDE SEQUENCE [LARGE SCALE GENOMIC DNA]</scope>
    <source>
        <strain evidence="2 3">DSM 41649</strain>
    </source>
</reference>
<dbReference type="OrthoDB" id="4211453at2"/>
<gene>
    <name evidence="2" type="ORF">FB465_2124</name>
</gene>
<dbReference type="EMBL" id="VIVR01000001">
    <property type="protein sequence ID" value="TWE17119.1"/>
    <property type="molecule type" value="Genomic_DNA"/>
</dbReference>
<feature type="transmembrane region" description="Helical" evidence="1">
    <location>
        <begin position="95"/>
        <end position="113"/>
    </location>
</feature>
<accession>A0A561ENH9</accession>
<sequence>MAFLDKVEGLIDKAEQQQGSSGRAFDRPDLKPYVHPRGLLSAVASGSAALARRLSRKEVIAKAVRLARSAGIATVPGVCCALALGAGGWLVLHRYMWAIGGALAAGWVVLALMHSRPTPARAEAEPATEEAPAEAVPSDPHAAFLQHLRQAIGDRPGIHLRELVTRPPLERCTIADIRALCESHRIPIRASQKVGGDVSVGIRLTDLQALSPEEPQETRRAG</sequence>
<evidence type="ECO:0000256" key="1">
    <source>
        <dbReference type="SAM" id="Phobius"/>
    </source>
</evidence>
<evidence type="ECO:0000313" key="3">
    <source>
        <dbReference type="Proteomes" id="UP000318416"/>
    </source>
</evidence>
<keyword evidence="3" id="KW-1185">Reference proteome</keyword>
<keyword evidence="1" id="KW-1133">Transmembrane helix</keyword>
<name>A0A561ENH9_9ACTN</name>
<dbReference type="RefSeq" id="WP_145789700.1">
    <property type="nucleotide sequence ID" value="NZ_BAAABR010000089.1"/>
</dbReference>
<protein>
    <submittedName>
        <fullName evidence="2">Uncharacterized protein</fullName>
    </submittedName>
</protein>